<evidence type="ECO:0000313" key="4">
    <source>
        <dbReference type="EMBL" id="TNV75972.1"/>
    </source>
</evidence>
<organism evidence="4 5">
    <name type="scientific">Halteria grandinella</name>
    <dbReference type="NCBI Taxonomy" id="5974"/>
    <lineage>
        <taxon>Eukaryota</taxon>
        <taxon>Sar</taxon>
        <taxon>Alveolata</taxon>
        <taxon>Ciliophora</taxon>
        <taxon>Intramacronucleata</taxon>
        <taxon>Spirotrichea</taxon>
        <taxon>Stichotrichia</taxon>
        <taxon>Sporadotrichida</taxon>
        <taxon>Halteriidae</taxon>
        <taxon>Halteria</taxon>
    </lineage>
</organism>
<evidence type="ECO:0008006" key="6">
    <source>
        <dbReference type="Google" id="ProtNLM"/>
    </source>
</evidence>
<dbReference type="Pfam" id="PF11969">
    <property type="entry name" value="DcpS_C"/>
    <property type="match status" value="1"/>
</dbReference>
<keyword evidence="5" id="KW-1185">Reference proteome</keyword>
<dbReference type="EMBL" id="RRYP01014451">
    <property type="protein sequence ID" value="TNV75972.1"/>
    <property type="molecule type" value="Genomic_DNA"/>
</dbReference>
<keyword evidence="2" id="KW-0378">Hydrolase</keyword>
<evidence type="ECO:0000256" key="2">
    <source>
        <dbReference type="ARBA" id="ARBA00022801"/>
    </source>
</evidence>
<dbReference type="GO" id="GO:0016787">
    <property type="term" value="F:hydrolase activity"/>
    <property type="evidence" value="ECO:0007669"/>
    <property type="project" value="UniProtKB-KW"/>
</dbReference>
<feature type="region of interest" description="Disordered" evidence="3">
    <location>
        <begin position="1"/>
        <end position="20"/>
    </location>
</feature>
<dbReference type="InterPro" id="IPR036265">
    <property type="entry name" value="HIT-like_sf"/>
</dbReference>
<evidence type="ECO:0000256" key="1">
    <source>
        <dbReference type="ARBA" id="ARBA00022741"/>
    </source>
</evidence>
<name>A0A8J8NJ04_HALGN</name>
<dbReference type="PANTHER" id="PTHR12486:SF5">
    <property type="entry name" value="ADENOSINE 5'-MONOPHOSPHORAMIDASE HINT3"/>
    <property type="match status" value="1"/>
</dbReference>
<accession>A0A8J8NJ04</accession>
<evidence type="ECO:0000256" key="3">
    <source>
        <dbReference type="SAM" id="MobiDB-lite"/>
    </source>
</evidence>
<dbReference type="GO" id="GO:0000166">
    <property type="term" value="F:nucleotide binding"/>
    <property type="evidence" value="ECO:0007669"/>
    <property type="project" value="UniProtKB-KW"/>
</dbReference>
<gene>
    <name evidence="4" type="ORF">FGO68_gene5202</name>
</gene>
<dbReference type="SUPFAM" id="SSF54197">
    <property type="entry name" value="HIT-like"/>
    <property type="match status" value="1"/>
</dbReference>
<protein>
    <recommendedName>
        <fullName evidence="6">HIT domain-containing protein</fullName>
    </recommendedName>
</protein>
<reference evidence="4" key="1">
    <citation type="submission" date="2019-06" db="EMBL/GenBank/DDBJ databases">
        <authorList>
            <person name="Zheng W."/>
        </authorList>
    </citation>
    <scope>NUCLEOTIDE SEQUENCE</scope>
    <source>
        <strain evidence="4">QDHG01</strain>
    </source>
</reference>
<evidence type="ECO:0000313" key="5">
    <source>
        <dbReference type="Proteomes" id="UP000785679"/>
    </source>
</evidence>
<sequence length="199" mass="23353">MERNSGHPFQSTKGPDRNLKDEGGYSLQRGCLFCSFLEAKENMIFETDRVYVFRDISPKASLGHFLMIPKWHIRSYRELIQVEYKSQVPRSMIAEVDSSASPLNQIAENIALLEHMQVEALNFLDKEFNEEYRSNDFYLGFHIPQIVMMPHLHMHILIGKLNFRGNIEFSRLIFSSIEWVMGRLEAEQKRLQKEYGGKY</sequence>
<dbReference type="OrthoDB" id="1915375at2759"/>
<dbReference type="Gene3D" id="3.30.428.10">
    <property type="entry name" value="HIT-like"/>
    <property type="match status" value="1"/>
</dbReference>
<proteinExistence type="predicted"/>
<dbReference type="Proteomes" id="UP000785679">
    <property type="component" value="Unassembled WGS sequence"/>
</dbReference>
<keyword evidence="1" id="KW-0547">Nucleotide-binding</keyword>
<dbReference type="AlphaFoldDB" id="A0A8J8NJ04"/>
<dbReference type="PANTHER" id="PTHR12486">
    <property type="entry name" value="APRATAXIN-RELATED"/>
    <property type="match status" value="1"/>
</dbReference>
<comment type="caution">
    <text evidence="4">The sequence shown here is derived from an EMBL/GenBank/DDBJ whole genome shotgun (WGS) entry which is preliminary data.</text>
</comment>